<dbReference type="OrthoDB" id="197807at2"/>
<dbReference type="SUPFAM" id="SSF46785">
    <property type="entry name" value="Winged helix' DNA-binding domain"/>
    <property type="match status" value="1"/>
</dbReference>
<dbReference type="InterPro" id="IPR036388">
    <property type="entry name" value="WH-like_DNA-bd_sf"/>
</dbReference>
<dbReference type="GO" id="GO:0003700">
    <property type="term" value="F:DNA-binding transcription factor activity"/>
    <property type="evidence" value="ECO:0007669"/>
    <property type="project" value="InterPro"/>
</dbReference>
<name>A0A1M5A892_9FIRM</name>
<keyword evidence="1" id="KW-0805">Transcription regulation</keyword>
<dbReference type="EMBL" id="FQUW01000020">
    <property type="protein sequence ID" value="SHF26541.1"/>
    <property type="molecule type" value="Genomic_DNA"/>
</dbReference>
<dbReference type="PROSITE" id="PS50995">
    <property type="entry name" value="HTH_MARR_2"/>
    <property type="match status" value="1"/>
</dbReference>
<dbReference type="InterPro" id="IPR036390">
    <property type="entry name" value="WH_DNA-bd_sf"/>
</dbReference>
<dbReference type="PANTHER" id="PTHR42756">
    <property type="entry name" value="TRANSCRIPTIONAL REGULATOR, MARR"/>
    <property type="match status" value="1"/>
</dbReference>
<organism evidence="5 6">
    <name type="scientific">Desulfofundulus australicus DSM 11792</name>
    <dbReference type="NCBI Taxonomy" id="1121425"/>
    <lineage>
        <taxon>Bacteria</taxon>
        <taxon>Bacillati</taxon>
        <taxon>Bacillota</taxon>
        <taxon>Clostridia</taxon>
        <taxon>Eubacteriales</taxon>
        <taxon>Peptococcaceae</taxon>
        <taxon>Desulfofundulus</taxon>
    </lineage>
</organism>
<evidence type="ECO:0000313" key="6">
    <source>
        <dbReference type="Proteomes" id="UP000184196"/>
    </source>
</evidence>
<feature type="domain" description="HTH marR-type" evidence="4">
    <location>
        <begin position="10"/>
        <end position="141"/>
    </location>
</feature>
<dbReference type="Pfam" id="PF01047">
    <property type="entry name" value="MarR"/>
    <property type="match status" value="1"/>
</dbReference>
<dbReference type="RefSeq" id="WP_073165358.1">
    <property type="nucleotide sequence ID" value="NZ_FQUW01000020.1"/>
</dbReference>
<evidence type="ECO:0000313" key="5">
    <source>
        <dbReference type="EMBL" id="SHF26541.1"/>
    </source>
</evidence>
<dbReference type="GO" id="GO:0003677">
    <property type="term" value="F:DNA binding"/>
    <property type="evidence" value="ECO:0007669"/>
    <property type="project" value="UniProtKB-KW"/>
</dbReference>
<evidence type="ECO:0000256" key="1">
    <source>
        <dbReference type="ARBA" id="ARBA00023015"/>
    </source>
</evidence>
<reference evidence="6" key="1">
    <citation type="submission" date="2016-11" db="EMBL/GenBank/DDBJ databases">
        <authorList>
            <person name="Varghese N."/>
            <person name="Submissions S."/>
        </authorList>
    </citation>
    <scope>NUCLEOTIDE SEQUENCE [LARGE SCALE GENOMIC DNA]</scope>
    <source>
        <strain evidence="6">DSM 11792</strain>
    </source>
</reference>
<keyword evidence="2 5" id="KW-0238">DNA-binding</keyword>
<accession>A0A1M5A892</accession>
<gene>
    <name evidence="5" type="ORF">SAMN02745218_01825</name>
</gene>
<sequence length="156" mass="18011">MNNNNEQLFTEKIADALWQIWRYWRLTSHPVKQGKITPEQYWVLHILHRFGPQRIKDIAVRVGTGSSAVTIAIKRLERDGLVCRRRGTEDERVVTVHLTEHGQAVFHAWRQERHRVLSALFEPLDGEEKRLLYGLLEKVLAHIQKGAISGGSNCRG</sequence>
<dbReference type="AlphaFoldDB" id="A0A1M5A892"/>
<dbReference type="InterPro" id="IPR000835">
    <property type="entry name" value="HTH_MarR-typ"/>
</dbReference>
<dbReference type="Gene3D" id="1.10.10.10">
    <property type="entry name" value="Winged helix-like DNA-binding domain superfamily/Winged helix DNA-binding domain"/>
    <property type="match status" value="1"/>
</dbReference>
<keyword evidence="6" id="KW-1185">Reference proteome</keyword>
<dbReference type="PANTHER" id="PTHR42756:SF1">
    <property type="entry name" value="TRANSCRIPTIONAL REPRESSOR OF EMRAB OPERON"/>
    <property type="match status" value="1"/>
</dbReference>
<dbReference type="PRINTS" id="PR00598">
    <property type="entry name" value="HTHMARR"/>
</dbReference>
<protein>
    <submittedName>
        <fullName evidence="5">DNA-binding transcriptional regulator, MarR family</fullName>
    </submittedName>
</protein>
<keyword evidence="3" id="KW-0804">Transcription</keyword>
<dbReference type="Proteomes" id="UP000184196">
    <property type="component" value="Unassembled WGS sequence"/>
</dbReference>
<evidence type="ECO:0000256" key="2">
    <source>
        <dbReference type="ARBA" id="ARBA00023125"/>
    </source>
</evidence>
<proteinExistence type="predicted"/>
<evidence type="ECO:0000259" key="4">
    <source>
        <dbReference type="PROSITE" id="PS50995"/>
    </source>
</evidence>
<dbReference type="SMART" id="SM00347">
    <property type="entry name" value="HTH_MARR"/>
    <property type="match status" value="1"/>
</dbReference>
<evidence type="ECO:0000256" key="3">
    <source>
        <dbReference type="ARBA" id="ARBA00023163"/>
    </source>
</evidence>